<gene>
    <name evidence="4" type="ORF">N5W20_06415</name>
</gene>
<dbReference type="CDD" id="cd03801">
    <property type="entry name" value="GT4_PimA-like"/>
    <property type="match status" value="1"/>
</dbReference>
<evidence type="ECO:0000259" key="2">
    <source>
        <dbReference type="Pfam" id="PF00534"/>
    </source>
</evidence>
<evidence type="ECO:0000313" key="5">
    <source>
        <dbReference type="Proteomes" id="UP001163831"/>
    </source>
</evidence>
<dbReference type="PANTHER" id="PTHR46401">
    <property type="entry name" value="GLYCOSYLTRANSFERASE WBBK-RELATED"/>
    <property type="match status" value="1"/>
</dbReference>
<dbReference type="SUPFAM" id="SSF53756">
    <property type="entry name" value="UDP-Glycosyltransferase/glycogen phosphorylase"/>
    <property type="match status" value="1"/>
</dbReference>
<evidence type="ECO:0000313" key="4">
    <source>
        <dbReference type="EMBL" id="UYH50749.1"/>
    </source>
</evidence>
<protein>
    <submittedName>
        <fullName evidence="4">Glycosyltransferase family 4 protein</fullName>
    </submittedName>
</protein>
<dbReference type="EMBL" id="CP107052">
    <property type="protein sequence ID" value="UYH50749.1"/>
    <property type="molecule type" value="Genomic_DNA"/>
</dbReference>
<dbReference type="Proteomes" id="UP001163831">
    <property type="component" value="Chromosome"/>
</dbReference>
<keyword evidence="1" id="KW-0808">Transferase</keyword>
<feature type="domain" description="Glycosyltransferase subfamily 4-like N-terminal" evidence="3">
    <location>
        <begin position="70"/>
        <end position="176"/>
    </location>
</feature>
<dbReference type="Pfam" id="PF13439">
    <property type="entry name" value="Glyco_transf_4"/>
    <property type="match status" value="1"/>
</dbReference>
<name>A0ABY6GGV7_9PROT</name>
<evidence type="ECO:0000259" key="3">
    <source>
        <dbReference type="Pfam" id="PF13439"/>
    </source>
</evidence>
<feature type="domain" description="Glycosyl transferase family 1" evidence="2">
    <location>
        <begin position="184"/>
        <end position="344"/>
    </location>
</feature>
<dbReference type="PANTHER" id="PTHR46401:SF2">
    <property type="entry name" value="GLYCOSYLTRANSFERASE WBBK-RELATED"/>
    <property type="match status" value="1"/>
</dbReference>
<dbReference type="Gene3D" id="3.40.50.2000">
    <property type="entry name" value="Glycogen Phosphorylase B"/>
    <property type="match status" value="2"/>
</dbReference>
<evidence type="ECO:0000256" key="1">
    <source>
        <dbReference type="ARBA" id="ARBA00022679"/>
    </source>
</evidence>
<proteinExistence type="predicted"/>
<dbReference type="Pfam" id="PF00534">
    <property type="entry name" value="Glycos_transf_1"/>
    <property type="match status" value="1"/>
</dbReference>
<dbReference type="InterPro" id="IPR028098">
    <property type="entry name" value="Glyco_trans_4-like_N"/>
</dbReference>
<dbReference type="InterPro" id="IPR001296">
    <property type="entry name" value="Glyco_trans_1"/>
</dbReference>
<sequence length="377" mass="41265">MMRKAQVNGSIEAAPRAMIVLPRREGYASDQAGAIALLASRLAQPEDIVVGMRISGPVLPGGQFEAVPEPGLPWRWAREGVRYRIGVQQLIKKFRPDLVEVHNRPAMAHALARSGLPVSLFLHNDPQGMKGARTPAQREALIRKVRVVTVSRWLRKRYLEDVYTGDVDVLPNSLDLGALPPRPKAKAPIVLFVGRVVADKGADRFVQAWGHVRKQVPNWRAVMVGADRFRFNAPRTSFVDRVEREAEEHGITIAGYQMHQQVLDIMAMAAIVVVPSRWPEPFGLTALEAMASGAAVISSGSGGLPEVVGDAALTAAVDAPDELEEALLSLMQDSHKRANYAARGLERAQLFDTHPAIRRLQALRLKMVNRAGTPATP</sequence>
<keyword evidence="5" id="KW-1185">Reference proteome</keyword>
<accession>A0ABY6GGV7</accession>
<organism evidence="4 5">
    <name type="scientific">Candidatus Kirkpatrickella diaphorinae</name>
    <dbReference type="NCBI Taxonomy" id="2984322"/>
    <lineage>
        <taxon>Bacteria</taxon>
        <taxon>Pseudomonadati</taxon>
        <taxon>Pseudomonadota</taxon>
        <taxon>Alphaproteobacteria</taxon>
        <taxon>Acetobacterales</taxon>
        <taxon>Acetobacteraceae</taxon>
        <taxon>Candidatus Kirkpatrickella</taxon>
    </lineage>
</organism>
<dbReference type="RefSeq" id="WP_319806336.1">
    <property type="nucleotide sequence ID" value="NZ_CP107052.1"/>
</dbReference>
<reference evidence="4" key="1">
    <citation type="submission" date="2022-10" db="EMBL/GenBank/DDBJ databases">
        <title>Candidatus Kirkpatrella diaphorinas gen. nov., sp. nov., an uncultured endosymbiont identified in a population of Diaphorina citri from Hawaii.</title>
        <authorList>
            <person name="Henry E.M."/>
            <person name="Carlson C.R."/>
            <person name="Kuo Y.-W."/>
        </authorList>
    </citation>
    <scope>NUCLEOTIDE SEQUENCE</scope>
    <source>
        <strain evidence="4">CADCRV1</strain>
    </source>
</reference>